<reference evidence="2 3" key="1">
    <citation type="submission" date="2019-05" db="EMBL/GenBank/DDBJ databases">
        <title>Another draft genome of Portunus trituberculatus and its Hox gene families provides insights of decapod evolution.</title>
        <authorList>
            <person name="Jeong J.-H."/>
            <person name="Song I."/>
            <person name="Kim S."/>
            <person name="Choi T."/>
            <person name="Kim D."/>
            <person name="Ryu S."/>
            <person name="Kim W."/>
        </authorList>
    </citation>
    <scope>NUCLEOTIDE SEQUENCE [LARGE SCALE GENOMIC DNA]</scope>
    <source>
        <tissue evidence="2">Muscle</tissue>
    </source>
</reference>
<accession>A0A5B7H7D8</accession>
<evidence type="ECO:0000256" key="1">
    <source>
        <dbReference type="SAM" id="Phobius"/>
    </source>
</evidence>
<keyword evidence="3" id="KW-1185">Reference proteome</keyword>
<protein>
    <submittedName>
        <fullName evidence="2">Uncharacterized protein</fullName>
    </submittedName>
</protein>
<proteinExistence type="predicted"/>
<organism evidence="2 3">
    <name type="scientific">Portunus trituberculatus</name>
    <name type="common">Swimming crab</name>
    <name type="synonym">Neptunus trituberculatus</name>
    <dbReference type="NCBI Taxonomy" id="210409"/>
    <lineage>
        <taxon>Eukaryota</taxon>
        <taxon>Metazoa</taxon>
        <taxon>Ecdysozoa</taxon>
        <taxon>Arthropoda</taxon>
        <taxon>Crustacea</taxon>
        <taxon>Multicrustacea</taxon>
        <taxon>Malacostraca</taxon>
        <taxon>Eumalacostraca</taxon>
        <taxon>Eucarida</taxon>
        <taxon>Decapoda</taxon>
        <taxon>Pleocyemata</taxon>
        <taxon>Brachyura</taxon>
        <taxon>Eubrachyura</taxon>
        <taxon>Portunoidea</taxon>
        <taxon>Portunidae</taxon>
        <taxon>Portuninae</taxon>
        <taxon>Portunus</taxon>
    </lineage>
</organism>
<feature type="transmembrane region" description="Helical" evidence="1">
    <location>
        <begin position="134"/>
        <end position="158"/>
    </location>
</feature>
<name>A0A5B7H7D8_PORTR</name>
<feature type="transmembrane region" description="Helical" evidence="1">
    <location>
        <begin position="61"/>
        <end position="78"/>
    </location>
</feature>
<feature type="transmembrane region" description="Helical" evidence="1">
    <location>
        <begin position="90"/>
        <end position="114"/>
    </location>
</feature>
<dbReference type="EMBL" id="VSRR010024201">
    <property type="protein sequence ID" value="MPC66053.1"/>
    <property type="molecule type" value="Genomic_DNA"/>
</dbReference>
<dbReference type="Proteomes" id="UP000324222">
    <property type="component" value="Unassembled WGS sequence"/>
</dbReference>
<evidence type="ECO:0000313" key="2">
    <source>
        <dbReference type="EMBL" id="MPC66053.1"/>
    </source>
</evidence>
<keyword evidence="1" id="KW-0472">Membrane</keyword>
<sequence>MQCPIWFCKIFFYSEHHFEALIHYFTHFLLCLVCLPFFNYFFYRFLVLHFAIYEFVEKPGFIFAFTHHILLRVSFFLSPYSNILISRIPMLPCVIVISLFYEFLPSFIFCLFRFCAPSIVPIMHFLLNSIKRYVFLYSIIFLQEYFIFSLYCSFVHNVSSFNVSKKKVLNFSSKSALA</sequence>
<feature type="transmembrane region" description="Helical" evidence="1">
    <location>
        <begin position="21"/>
        <end position="41"/>
    </location>
</feature>
<evidence type="ECO:0000313" key="3">
    <source>
        <dbReference type="Proteomes" id="UP000324222"/>
    </source>
</evidence>
<comment type="caution">
    <text evidence="2">The sequence shown here is derived from an EMBL/GenBank/DDBJ whole genome shotgun (WGS) entry which is preliminary data.</text>
</comment>
<gene>
    <name evidence="2" type="ORF">E2C01_060196</name>
</gene>
<keyword evidence="1" id="KW-1133">Transmembrane helix</keyword>
<dbReference type="AlphaFoldDB" id="A0A5B7H7D8"/>
<keyword evidence="1" id="KW-0812">Transmembrane</keyword>